<dbReference type="SMART" id="SM00091">
    <property type="entry name" value="PAS"/>
    <property type="match status" value="2"/>
</dbReference>
<dbReference type="InterPro" id="IPR000014">
    <property type="entry name" value="PAS"/>
</dbReference>
<feature type="domain" description="PAS" evidence="6">
    <location>
        <begin position="30"/>
        <end position="105"/>
    </location>
</feature>
<dbReference type="Pfam" id="PF00512">
    <property type="entry name" value="HisKA"/>
    <property type="match status" value="1"/>
</dbReference>
<reference evidence="8 9" key="1">
    <citation type="submission" date="2016-10" db="EMBL/GenBank/DDBJ databases">
        <authorList>
            <person name="Varghese N."/>
            <person name="Submissions S."/>
        </authorList>
    </citation>
    <scope>NUCLEOTIDE SEQUENCE [LARGE SCALE GENOMIC DNA]</scope>
    <source>
        <strain evidence="8 9">DSM 25353</strain>
    </source>
</reference>
<dbReference type="InterPro" id="IPR052162">
    <property type="entry name" value="Sensor_kinase/Photoreceptor"/>
</dbReference>
<dbReference type="SUPFAM" id="SSF55785">
    <property type="entry name" value="PYP-like sensor domain (PAS domain)"/>
    <property type="match status" value="2"/>
</dbReference>
<dbReference type="InterPro" id="IPR036097">
    <property type="entry name" value="HisK_dim/P_sf"/>
</dbReference>
<comment type="caution">
    <text evidence="8">The sequence shown here is derived from an EMBL/GenBank/DDBJ whole genome shotgun (WGS) entry which is preliminary data.</text>
</comment>
<dbReference type="Proteomes" id="UP000198711">
    <property type="component" value="Unassembled WGS sequence"/>
</dbReference>
<evidence type="ECO:0000256" key="1">
    <source>
        <dbReference type="ARBA" id="ARBA00000085"/>
    </source>
</evidence>
<dbReference type="SUPFAM" id="SSF47384">
    <property type="entry name" value="Homodimeric domain of signal transducing histidine kinase"/>
    <property type="match status" value="1"/>
</dbReference>
<accession>A0A8X8IEM2</accession>
<keyword evidence="9" id="KW-1185">Reference proteome</keyword>
<dbReference type="Pfam" id="PF08448">
    <property type="entry name" value="PAS_4"/>
    <property type="match status" value="2"/>
</dbReference>
<gene>
    <name evidence="8" type="ORF">SAMN05444410_11454</name>
</gene>
<keyword evidence="4" id="KW-0808">Transferase</keyword>
<evidence type="ECO:0000313" key="9">
    <source>
        <dbReference type="Proteomes" id="UP000198711"/>
    </source>
</evidence>
<dbReference type="Gene3D" id="1.10.287.130">
    <property type="match status" value="1"/>
</dbReference>
<dbReference type="CDD" id="cd00130">
    <property type="entry name" value="PAS"/>
    <property type="match status" value="2"/>
</dbReference>
<proteinExistence type="predicted"/>
<dbReference type="InterPro" id="IPR035965">
    <property type="entry name" value="PAS-like_dom_sf"/>
</dbReference>
<dbReference type="PANTHER" id="PTHR43304:SF1">
    <property type="entry name" value="PAC DOMAIN-CONTAINING PROTEIN"/>
    <property type="match status" value="1"/>
</dbReference>
<dbReference type="PANTHER" id="PTHR43304">
    <property type="entry name" value="PHYTOCHROME-LIKE PROTEIN CPH1"/>
    <property type="match status" value="1"/>
</dbReference>
<evidence type="ECO:0000256" key="3">
    <source>
        <dbReference type="ARBA" id="ARBA00022553"/>
    </source>
</evidence>
<protein>
    <recommendedName>
        <fullName evidence="2">histidine kinase</fullName>
        <ecNumber evidence="2">2.7.13.3</ecNumber>
    </recommendedName>
</protein>
<dbReference type="Gene3D" id="3.30.450.20">
    <property type="entry name" value="PAS domain"/>
    <property type="match status" value="2"/>
</dbReference>
<dbReference type="AlphaFoldDB" id="A0A8X8IEM2"/>
<evidence type="ECO:0000256" key="4">
    <source>
        <dbReference type="ARBA" id="ARBA00022679"/>
    </source>
</evidence>
<organism evidence="8 9">
    <name type="scientific">Hydrobacter penzbergensis</name>
    <dbReference type="NCBI Taxonomy" id="1235997"/>
    <lineage>
        <taxon>Bacteria</taxon>
        <taxon>Pseudomonadati</taxon>
        <taxon>Bacteroidota</taxon>
        <taxon>Chitinophagia</taxon>
        <taxon>Chitinophagales</taxon>
        <taxon>Chitinophagaceae</taxon>
        <taxon>Hydrobacter</taxon>
    </lineage>
</organism>
<evidence type="ECO:0000256" key="2">
    <source>
        <dbReference type="ARBA" id="ARBA00012438"/>
    </source>
</evidence>
<comment type="catalytic activity">
    <reaction evidence="1">
        <text>ATP + protein L-histidine = ADP + protein N-phospho-L-histidine.</text>
        <dbReference type="EC" id="2.7.13.3"/>
    </reaction>
</comment>
<evidence type="ECO:0000313" key="8">
    <source>
        <dbReference type="EMBL" id="SDX36750.1"/>
    </source>
</evidence>
<dbReference type="NCBIfam" id="TIGR00229">
    <property type="entry name" value="sensory_box"/>
    <property type="match status" value="2"/>
</dbReference>
<dbReference type="InterPro" id="IPR003661">
    <property type="entry name" value="HisK_dim/P_dom"/>
</dbReference>
<feature type="domain" description="PAC" evidence="7">
    <location>
        <begin position="236"/>
        <end position="288"/>
    </location>
</feature>
<dbReference type="PROSITE" id="PS50113">
    <property type="entry name" value="PAC"/>
    <property type="match status" value="2"/>
</dbReference>
<dbReference type="PROSITE" id="PS50112">
    <property type="entry name" value="PAS"/>
    <property type="match status" value="1"/>
</dbReference>
<dbReference type="EMBL" id="FNNO01000014">
    <property type="protein sequence ID" value="SDX36750.1"/>
    <property type="molecule type" value="Genomic_DNA"/>
</dbReference>
<evidence type="ECO:0000259" key="7">
    <source>
        <dbReference type="PROSITE" id="PS50113"/>
    </source>
</evidence>
<name>A0A8X8IEM2_9BACT</name>
<dbReference type="CDD" id="cd00082">
    <property type="entry name" value="HisKA"/>
    <property type="match status" value="1"/>
</dbReference>
<keyword evidence="3" id="KW-0597">Phosphoprotein</keyword>
<evidence type="ECO:0000256" key="5">
    <source>
        <dbReference type="ARBA" id="ARBA00022777"/>
    </source>
</evidence>
<sequence>MEIWESSCIFIFSTIIKNKLANVLSMKKVCPSLFVSLVEQTNDAVFILRVEAEKRRFIIEYVNAAYLRKFSHTAEELIGKDLKEILNAEKYELVSKQLFSCVNCKSPLSYEETIALNNETLFSLSEAFPILDDNQEVTHLIGLSKDVTALKRQQALLYESENTLQAIINSSDYITLFIDPGFRIIYANTAAQHHARRLLGKPYKVGDLIMNYLTPEQQKTAAMHFDDILLSKAKNHVFEYHFTYPDGEKVWLLRKYYSASDAHGNYLGVVINSVNITQRKKNELEIQKHAEALREIAKIQSHEIRRPVANIIGLTEMINTHKPQELEEIVAHLHKSALELDEVIKQVITKTYNFNV</sequence>
<evidence type="ECO:0000259" key="6">
    <source>
        <dbReference type="PROSITE" id="PS50112"/>
    </source>
</evidence>
<dbReference type="InterPro" id="IPR000700">
    <property type="entry name" value="PAS-assoc_C"/>
</dbReference>
<feature type="domain" description="PAC" evidence="7">
    <location>
        <begin position="108"/>
        <end position="159"/>
    </location>
</feature>
<dbReference type="GO" id="GO:0000155">
    <property type="term" value="F:phosphorelay sensor kinase activity"/>
    <property type="evidence" value="ECO:0007669"/>
    <property type="project" value="InterPro"/>
</dbReference>
<dbReference type="InterPro" id="IPR013656">
    <property type="entry name" value="PAS_4"/>
</dbReference>
<dbReference type="EC" id="2.7.13.3" evidence="2"/>
<keyword evidence="5" id="KW-0418">Kinase</keyword>